<dbReference type="GO" id="GO:0009252">
    <property type="term" value="P:peptidoglycan biosynthetic process"/>
    <property type="evidence" value="ECO:0007669"/>
    <property type="project" value="UniProtKB-KW"/>
</dbReference>
<evidence type="ECO:0000313" key="8">
    <source>
        <dbReference type="Proteomes" id="UP000183245"/>
    </source>
</evidence>
<evidence type="ECO:0000256" key="3">
    <source>
        <dbReference type="ARBA" id="ARBA00022960"/>
    </source>
</evidence>
<evidence type="ECO:0000256" key="2">
    <source>
        <dbReference type="ARBA" id="ARBA00022679"/>
    </source>
</evidence>
<dbReference type="InterPro" id="IPR050644">
    <property type="entry name" value="PG_Glycine_Bridge_Synth"/>
</dbReference>
<evidence type="ECO:0000313" key="7">
    <source>
        <dbReference type="EMBL" id="OIP97868.1"/>
    </source>
</evidence>
<dbReference type="SUPFAM" id="SSF55729">
    <property type="entry name" value="Acyl-CoA N-acyltransferases (Nat)"/>
    <property type="match status" value="2"/>
</dbReference>
<sequence length="341" mass="39561">MKYVVREIADREQWEAYVRQFSPNSFLQSWDFGQFHQSLGDRPLYLGLFEGNSQAGGGLFVLTYARRGNYYACAAGPLVREGTSYAEAVTLFVDYLKTRAHQDRASFIRIRPALLNTPDNEKRFRDFGFLPSVMHLHAERTWVLDLSLTEEEILAAMRKNTRYYVKRAPKDGVSVSMCFDRDAVEILYRLQQETVSRQHFVPFTHDYFMGLFEAFKANNEVALFTATFETQPIASAMVNYYGDSAVYHYAASANEFSKLPGAYAILWAAIKEAKLRGCRYFNFWGVVGDDQEKHPWYGLSRFKKGFGGQEIWYLHAQDLPLSWRYHVNRAIETVRKWKRGL</sequence>
<dbReference type="GO" id="GO:0016755">
    <property type="term" value="F:aminoacyltransferase activity"/>
    <property type="evidence" value="ECO:0007669"/>
    <property type="project" value="InterPro"/>
</dbReference>
<evidence type="ECO:0000256" key="4">
    <source>
        <dbReference type="ARBA" id="ARBA00022984"/>
    </source>
</evidence>
<evidence type="ECO:0000256" key="5">
    <source>
        <dbReference type="ARBA" id="ARBA00023315"/>
    </source>
</evidence>
<dbReference type="Gene3D" id="3.40.630.30">
    <property type="match status" value="1"/>
</dbReference>
<proteinExistence type="inferred from homology"/>
<evidence type="ECO:0000256" key="1">
    <source>
        <dbReference type="ARBA" id="ARBA00009943"/>
    </source>
</evidence>
<dbReference type="Pfam" id="PF02388">
    <property type="entry name" value="FemAB"/>
    <property type="match status" value="2"/>
</dbReference>
<dbReference type="PANTHER" id="PTHR36174">
    <property type="entry name" value="LIPID II:GLYCINE GLYCYLTRANSFERASE"/>
    <property type="match status" value="1"/>
</dbReference>
<keyword evidence="2" id="KW-0808">Transferase</keyword>
<dbReference type="AlphaFoldDB" id="A0A1J5ILD1"/>
<dbReference type="STRING" id="1817892.AUK40_02325"/>
<name>A0A1J5ILD1_9BACT</name>
<keyword evidence="6" id="KW-0961">Cell wall biogenesis/degradation</keyword>
<dbReference type="PANTHER" id="PTHR36174:SF1">
    <property type="entry name" value="LIPID II:GLYCINE GLYCYLTRANSFERASE"/>
    <property type="match status" value="1"/>
</dbReference>
<keyword evidence="4" id="KW-0573">Peptidoglycan synthesis</keyword>
<keyword evidence="3" id="KW-0133">Cell shape</keyword>
<dbReference type="GO" id="GO:0008360">
    <property type="term" value="P:regulation of cell shape"/>
    <property type="evidence" value="ECO:0007669"/>
    <property type="project" value="UniProtKB-KW"/>
</dbReference>
<gene>
    <name evidence="7" type="ORF">AUK40_02325</name>
</gene>
<evidence type="ECO:0000256" key="6">
    <source>
        <dbReference type="ARBA" id="ARBA00023316"/>
    </source>
</evidence>
<protein>
    <recommendedName>
        <fullName evidence="9">BioF2-like acetyltransferase domain-containing protein</fullName>
    </recommendedName>
</protein>
<evidence type="ECO:0008006" key="9">
    <source>
        <dbReference type="Google" id="ProtNLM"/>
    </source>
</evidence>
<comment type="similarity">
    <text evidence="1">Belongs to the FemABX family.</text>
</comment>
<dbReference type="InterPro" id="IPR016181">
    <property type="entry name" value="Acyl_CoA_acyltransferase"/>
</dbReference>
<dbReference type="InterPro" id="IPR003447">
    <property type="entry name" value="FEMABX"/>
</dbReference>
<dbReference type="Proteomes" id="UP000183245">
    <property type="component" value="Unassembled WGS sequence"/>
</dbReference>
<comment type="caution">
    <text evidence="7">The sequence shown here is derived from an EMBL/GenBank/DDBJ whole genome shotgun (WGS) entry which is preliminary data.</text>
</comment>
<dbReference type="EMBL" id="MNZT01000044">
    <property type="protein sequence ID" value="OIP97868.1"/>
    <property type="molecule type" value="Genomic_DNA"/>
</dbReference>
<accession>A0A1J5ILD1</accession>
<organism evidence="7 8">
    <name type="scientific">Candidatus Wirthbacteria bacterium CG2_30_54_11</name>
    <dbReference type="NCBI Taxonomy" id="1817892"/>
    <lineage>
        <taxon>Bacteria</taxon>
        <taxon>Candidatus Wirthbacteria</taxon>
    </lineage>
</organism>
<reference evidence="7 8" key="1">
    <citation type="journal article" date="2016" name="Environ. Microbiol.">
        <title>Genomic resolution of a cold subsurface aquifer community provides metabolic insights for novel microbes adapted to high CO concentrations.</title>
        <authorList>
            <person name="Probst A.J."/>
            <person name="Castelle C.J."/>
            <person name="Singh A."/>
            <person name="Brown C.T."/>
            <person name="Anantharaman K."/>
            <person name="Sharon I."/>
            <person name="Hug L.A."/>
            <person name="Burstein D."/>
            <person name="Emerson J.B."/>
            <person name="Thomas B.C."/>
            <person name="Banfield J.F."/>
        </authorList>
    </citation>
    <scope>NUCLEOTIDE SEQUENCE [LARGE SCALE GENOMIC DNA]</scope>
    <source>
        <strain evidence="7">CG2_30_54_11</strain>
    </source>
</reference>
<keyword evidence="5" id="KW-0012">Acyltransferase</keyword>
<dbReference type="GO" id="GO:0071555">
    <property type="term" value="P:cell wall organization"/>
    <property type="evidence" value="ECO:0007669"/>
    <property type="project" value="UniProtKB-KW"/>
</dbReference>
<dbReference type="PROSITE" id="PS51191">
    <property type="entry name" value="FEMABX"/>
    <property type="match status" value="1"/>
</dbReference>